<dbReference type="AlphaFoldDB" id="A0A9D2MRZ0"/>
<reference evidence="1" key="1">
    <citation type="journal article" date="2021" name="PeerJ">
        <title>Extensive microbial diversity within the chicken gut microbiome revealed by metagenomics and culture.</title>
        <authorList>
            <person name="Gilroy R."/>
            <person name="Ravi A."/>
            <person name="Getino M."/>
            <person name="Pursley I."/>
            <person name="Horton D.L."/>
            <person name="Alikhan N.F."/>
            <person name="Baker D."/>
            <person name="Gharbi K."/>
            <person name="Hall N."/>
            <person name="Watson M."/>
            <person name="Adriaenssens E.M."/>
            <person name="Foster-Nyarko E."/>
            <person name="Jarju S."/>
            <person name="Secka A."/>
            <person name="Antonio M."/>
            <person name="Oren A."/>
            <person name="Chaudhuri R.R."/>
            <person name="La Ragione R."/>
            <person name="Hildebrand F."/>
            <person name="Pallen M.J."/>
        </authorList>
    </citation>
    <scope>NUCLEOTIDE SEQUENCE</scope>
    <source>
        <strain evidence="1">USAMLcec3-2134</strain>
    </source>
</reference>
<evidence type="ECO:0000313" key="2">
    <source>
        <dbReference type="Proteomes" id="UP000886883"/>
    </source>
</evidence>
<accession>A0A9D2MRZ0</accession>
<gene>
    <name evidence="1" type="ORF">H9763_09245</name>
</gene>
<organism evidence="1 2">
    <name type="scientific">Candidatus Eisenbergiella merdigallinarum</name>
    <dbReference type="NCBI Taxonomy" id="2838552"/>
    <lineage>
        <taxon>Bacteria</taxon>
        <taxon>Bacillati</taxon>
        <taxon>Bacillota</taxon>
        <taxon>Clostridia</taxon>
        <taxon>Lachnospirales</taxon>
        <taxon>Lachnospiraceae</taxon>
        <taxon>Eisenbergiella</taxon>
    </lineage>
</organism>
<proteinExistence type="predicted"/>
<dbReference type="Proteomes" id="UP000886883">
    <property type="component" value="Unassembled WGS sequence"/>
</dbReference>
<reference evidence="1" key="2">
    <citation type="submission" date="2021-04" db="EMBL/GenBank/DDBJ databases">
        <authorList>
            <person name="Gilroy R."/>
        </authorList>
    </citation>
    <scope>NUCLEOTIDE SEQUENCE</scope>
    <source>
        <strain evidence="1">USAMLcec3-2134</strain>
    </source>
</reference>
<dbReference type="EMBL" id="DWXE01000037">
    <property type="protein sequence ID" value="HJB91629.1"/>
    <property type="molecule type" value="Genomic_DNA"/>
</dbReference>
<name>A0A9D2MRZ0_9FIRM</name>
<evidence type="ECO:0000313" key="1">
    <source>
        <dbReference type="EMBL" id="HJB91629.1"/>
    </source>
</evidence>
<sequence length="79" mass="9134">MIKVRILNLKSFLETVNRCQGRVMVLSPDGGKTNITRQYEMQRKMGEQYRKNGKCLPLSLTFDEPKDYLAVVSWYAGDC</sequence>
<comment type="caution">
    <text evidence="1">The sequence shown here is derived from an EMBL/GenBank/DDBJ whole genome shotgun (WGS) entry which is preliminary data.</text>
</comment>
<protein>
    <submittedName>
        <fullName evidence="1">Uncharacterized protein</fullName>
    </submittedName>
</protein>